<dbReference type="RefSeq" id="WP_118286438.1">
    <property type="nucleotide sequence ID" value="NZ_QRLP01000002.1"/>
</dbReference>
<organism evidence="1 2">
    <name type="scientific">Bifidobacterium adolescentis</name>
    <dbReference type="NCBI Taxonomy" id="1680"/>
    <lineage>
        <taxon>Bacteria</taxon>
        <taxon>Bacillati</taxon>
        <taxon>Actinomycetota</taxon>
        <taxon>Actinomycetes</taxon>
        <taxon>Bifidobacteriales</taxon>
        <taxon>Bifidobacteriaceae</taxon>
        <taxon>Bifidobacterium</taxon>
    </lineage>
</organism>
<name>A0AAX1TYD3_BIFAD</name>
<dbReference type="AlphaFoldDB" id="A0AAX1TYD3"/>
<proteinExistence type="predicted"/>
<gene>
    <name evidence="1" type="ORF">DW139_04325</name>
</gene>
<accession>A0AAX1TYD3</accession>
<comment type="caution">
    <text evidence="1">The sequence shown here is derived from an EMBL/GenBank/DDBJ whole genome shotgun (WGS) entry which is preliminary data.</text>
</comment>
<evidence type="ECO:0008006" key="3">
    <source>
        <dbReference type="Google" id="ProtNLM"/>
    </source>
</evidence>
<dbReference type="EMBL" id="QRLP01000002">
    <property type="protein sequence ID" value="RHJ18800.1"/>
    <property type="molecule type" value="Genomic_DNA"/>
</dbReference>
<reference evidence="1 2" key="1">
    <citation type="submission" date="2018-08" db="EMBL/GenBank/DDBJ databases">
        <title>A genome reference for cultivated species of the human gut microbiota.</title>
        <authorList>
            <person name="Zou Y."/>
            <person name="Xue W."/>
            <person name="Luo G."/>
        </authorList>
    </citation>
    <scope>NUCLEOTIDE SEQUENCE [LARGE SCALE GENOMIC DNA]</scope>
    <source>
        <strain evidence="1 2">AM12-20</strain>
    </source>
</reference>
<sequence length="156" mass="18064">MSETQYEEPVYVVNKRRRESEAVVHMPDCEKIHHQVEQDVRPEVYRETRVPAYIRFVANYMTLTGLRNIGFRYHPCGYCQPPVPSPIPISVKARNLNVTHLGKEFIGRGVLESFSITGRLNDDGSRTVTVDVSFGGVHYRFDPETQLEYPRPNQKR</sequence>
<evidence type="ECO:0000313" key="2">
    <source>
        <dbReference type="Proteomes" id="UP000284589"/>
    </source>
</evidence>
<dbReference type="Proteomes" id="UP000284589">
    <property type="component" value="Unassembled WGS sequence"/>
</dbReference>
<protein>
    <recommendedName>
        <fullName evidence="3">PilZ domain-containing protein</fullName>
    </recommendedName>
</protein>
<evidence type="ECO:0000313" key="1">
    <source>
        <dbReference type="EMBL" id="RHJ18800.1"/>
    </source>
</evidence>